<name>A0A397DC17_APHAT</name>
<dbReference type="SMART" id="SM00102">
    <property type="entry name" value="ADF"/>
    <property type="match status" value="1"/>
</dbReference>
<accession>A0A397DC17</accession>
<dbReference type="CDD" id="cd11286">
    <property type="entry name" value="ADF_cofilin_like"/>
    <property type="match status" value="1"/>
</dbReference>
<evidence type="ECO:0000256" key="1">
    <source>
        <dbReference type="ARBA" id="ARBA00004123"/>
    </source>
</evidence>
<dbReference type="SUPFAM" id="SSF56112">
    <property type="entry name" value="Protein kinase-like (PK-like)"/>
    <property type="match status" value="1"/>
</dbReference>
<dbReference type="GO" id="GO:0030042">
    <property type="term" value="P:actin filament depolymerization"/>
    <property type="evidence" value="ECO:0007669"/>
    <property type="project" value="InterPro"/>
</dbReference>
<dbReference type="Pfam" id="PF09739">
    <property type="entry name" value="MCM_bind"/>
    <property type="match status" value="1"/>
</dbReference>
<reference evidence="7 8" key="1">
    <citation type="submission" date="2018-08" db="EMBL/GenBank/DDBJ databases">
        <title>Aphanomyces genome sequencing and annotation.</title>
        <authorList>
            <person name="Minardi D."/>
            <person name="Oidtmann B."/>
            <person name="Van Der Giezen M."/>
            <person name="Studholme D.J."/>
        </authorList>
    </citation>
    <scope>NUCLEOTIDE SEQUENCE [LARGE SCALE GENOMIC DNA]</scope>
    <source>
        <strain evidence="7 8">SA</strain>
    </source>
</reference>
<dbReference type="InterPro" id="IPR017904">
    <property type="entry name" value="ADF/Cofilin"/>
</dbReference>
<feature type="region of interest" description="Disordered" evidence="5">
    <location>
        <begin position="76"/>
        <end position="126"/>
    </location>
</feature>
<dbReference type="AlphaFoldDB" id="A0A397DC17"/>
<comment type="subcellular location">
    <subcellularLocation>
        <location evidence="1">Nucleus</location>
    </subcellularLocation>
</comment>
<protein>
    <recommendedName>
        <fullName evidence="6">ADF-H domain-containing protein</fullName>
    </recommendedName>
</protein>
<dbReference type="PANTHER" id="PTHR13489">
    <property type="entry name" value="MINI-CHROMOSOME MAINTENANCE COMPLEX-BINDING PROTEIN"/>
    <property type="match status" value="1"/>
</dbReference>
<dbReference type="EMBL" id="QUTC01004768">
    <property type="protein sequence ID" value="RHY62515.1"/>
    <property type="molecule type" value="Genomic_DNA"/>
</dbReference>
<evidence type="ECO:0000313" key="8">
    <source>
        <dbReference type="Proteomes" id="UP000265716"/>
    </source>
</evidence>
<keyword evidence="3" id="KW-0009">Actin-binding</keyword>
<feature type="compositionally biased region" description="Basic and acidic residues" evidence="5">
    <location>
        <begin position="112"/>
        <end position="126"/>
    </location>
</feature>
<dbReference type="InterPro" id="IPR002108">
    <property type="entry name" value="ADF-H"/>
</dbReference>
<feature type="domain" description="ADF-H" evidence="6">
    <location>
        <begin position="731"/>
        <end position="872"/>
    </location>
</feature>
<evidence type="ECO:0000256" key="2">
    <source>
        <dbReference type="ARBA" id="ARBA00006844"/>
    </source>
</evidence>
<dbReference type="GO" id="GO:0005634">
    <property type="term" value="C:nucleus"/>
    <property type="evidence" value="ECO:0007669"/>
    <property type="project" value="UniProtKB-SubCell"/>
</dbReference>
<evidence type="ECO:0000256" key="4">
    <source>
        <dbReference type="ARBA" id="ARBA00023242"/>
    </source>
</evidence>
<dbReference type="GO" id="GO:0003779">
    <property type="term" value="F:actin binding"/>
    <property type="evidence" value="ECO:0007669"/>
    <property type="project" value="UniProtKB-KW"/>
</dbReference>
<dbReference type="PANTHER" id="PTHR13489:SF0">
    <property type="entry name" value="MINI-CHROMOSOME MAINTENANCE COMPLEX-BINDING PROTEIN"/>
    <property type="match status" value="1"/>
</dbReference>
<feature type="compositionally biased region" description="Polar residues" evidence="5">
    <location>
        <begin position="76"/>
        <end position="93"/>
    </location>
</feature>
<evidence type="ECO:0000313" key="7">
    <source>
        <dbReference type="EMBL" id="RHY62515.1"/>
    </source>
</evidence>
<dbReference type="PROSITE" id="PS51263">
    <property type="entry name" value="ADF_H"/>
    <property type="match status" value="1"/>
</dbReference>
<evidence type="ECO:0000256" key="5">
    <source>
        <dbReference type="SAM" id="MobiDB-lite"/>
    </source>
</evidence>
<dbReference type="VEuPathDB" id="FungiDB:H257_04113"/>
<comment type="caution">
    <text evidence="7">The sequence shown here is derived from an EMBL/GenBank/DDBJ whole genome shotgun (WGS) entry which is preliminary data.</text>
</comment>
<sequence length="875" mass="95154">MAAHPVFLTQALLDAGKIPHGSQVRWIGLVRDVGQPQLMVDPTDDSAYIETTPHRCEVIPGRAPWLQEKQAALQSTFLPGTQRAGRNTGSSVLGKTKRSTSDDDDDGAACSKSDRHRPSVIDKKDESTISITRPSFQVIVRAYQGIQYKVNHVYEFVGELDLTPQALDDLDMEWQDATERDYACDVLNHVGTYESYPGKESNSRRIEWCLEQWKHLGYPCTVEEIREQLIAYLASSLQHDSVSAEFVALCLLSRVYQRSQVATPFGHFAVNLVFPKATPDAVGSSCGKLLEAIRRIVPMATSLNLSIESLCTTSFCPRKDYTIDYLHPGLLQLPDGAAVVVDESKMTTGTVLPYLGVQIANNTSSFRSEFLHKFLSKSQALATSERTDLLKTHHVFGFATDASKTKSALKAIAKCNKAAASASKSKKGVAKIGKAKKQGGMTTSAKAEAFTSGSSTLLTTCNYGATTEVCILAKKYGECVPQYITALPNGNTTDLSTNQLKTLENLPQLPFRLKKLFLIGNPLMRYVVSSDTYNRLNNVDAVTVPAMTAPCPAMSPSDAIILLLLLLKIHNNLGDTSIGALGSQRVVVKPHFSDHQMDVLTMYTTVAHPKIVSLMGETWDISGSLSIVMPFYGRGCLRSVLVADAVPLGPLSGSPVKLGLAIDATEALMFLTFSAIPLRLPGVDRGHVGMRKPWVAPEILRASSPHTPKADLYAFGVLLSVLDRGLLKSSGVGVSDEATNTFNGFKLQAPDHKFRYVTFKIEGNQFVVDKTGPREHTYEDFAKALAGDLTVPNPVYECRHGVIDLDCTSKDGRPVAKLVFLSWSPENASIKAKMVYSSSKEALKSVCVGVGIFINATDASELEFATVADGVSKFL</sequence>
<dbReference type="VEuPathDB" id="FungiDB:H257_04078"/>
<dbReference type="Proteomes" id="UP000265716">
    <property type="component" value="Unassembled WGS sequence"/>
</dbReference>
<evidence type="ECO:0000256" key="3">
    <source>
        <dbReference type="ARBA" id="ARBA00023203"/>
    </source>
</evidence>
<dbReference type="VEuPathDB" id="FungiDB:H257_04077"/>
<comment type="similarity">
    <text evidence="2">Belongs to the actin-binding proteins ADF family.</text>
</comment>
<gene>
    <name evidence="7" type="ORF">DYB38_002489</name>
</gene>
<evidence type="ECO:0000259" key="6">
    <source>
        <dbReference type="PROSITE" id="PS51263"/>
    </source>
</evidence>
<proteinExistence type="inferred from homology"/>
<keyword evidence="4" id="KW-0539">Nucleus</keyword>
<dbReference type="Gene3D" id="3.40.20.10">
    <property type="entry name" value="Severin"/>
    <property type="match status" value="1"/>
</dbReference>
<dbReference type="GO" id="GO:0003682">
    <property type="term" value="F:chromatin binding"/>
    <property type="evidence" value="ECO:0007669"/>
    <property type="project" value="TreeGrafter"/>
</dbReference>
<dbReference type="InterPro" id="IPR019140">
    <property type="entry name" value="MCM_complex-bd"/>
</dbReference>
<dbReference type="Pfam" id="PF00241">
    <property type="entry name" value="Cofilin_ADF"/>
    <property type="match status" value="1"/>
</dbReference>
<dbReference type="InterPro" id="IPR029006">
    <property type="entry name" value="ADF-H/Gelsolin-like_dom_sf"/>
</dbReference>
<dbReference type="SUPFAM" id="SSF55753">
    <property type="entry name" value="Actin depolymerizing proteins"/>
    <property type="match status" value="1"/>
</dbReference>
<organism evidence="7 8">
    <name type="scientific">Aphanomyces astaci</name>
    <name type="common">Crayfish plague agent</name>
    <dbReference type="NCBI Taxonomy" id="112090"/>
    <lineage>
        <taxon>Eukaryota</taxon>
        <taxon>Sar</taxon>
        <taxon>Stramenopiles</taxon>
        <taxon>Oomycota</taxon>
        <taxon>Saprolegniomycetes</taxon>
        <taxon>Saprolegniales</taxon>
        <taxon>Verrucalvaceae</taxon>
        <taxon>Aphanomyces</taxon>
    </lineage>
</organism>
<dbReference type="GO" id="GO:0015629">
    <property type="term" value="C:actin cytoskeleton"/>
    <property type="evidence" value="ECO:0007669"/>
    <property type="project" value="InterPro"/>
</dbReference>
<dbReference type="InterPro" id="IPR011009">
    <property type="entry name" value="Kinase-like_dom_sf"/>
</dbReference>
<dbReference type="GO" id="GO:0006261">
    <property type="term" value="P:DNA-templated DNA replication"/>
    <property type="evidence" value="ECO:0007669"/>
    <property type="project" value="TreeGrafter"/>
</dbReference>